<accession>A0A1G7IEA1</accession>
<evidence type="ECO:0000313" key="2">
    <source>
        <dbReference type="EMBL" id="SDF11080.1"/>
    </source>
</evidence>
<protein>
    <submittedName>
        <fullName evidence="2">Uncharacterized conserved protein YqgC, DUF456 family</fullName>
    </submittedName>
</protein>
<feature type="transmembrane region" description="Helical" evidence="1">
    <location>
        <begin position="46"/>
        <end position="62"/>
    </location>
</feature>
<gene>
    <name evidence="2" type="ORF">SAMN05660235_00493</name>
</gene>
<dbReference type="Pfam" id="PF04306">
    <property type="entry name" value="DUF456"/>
    <property type="match status" value="1"/>
</dbReference>
<keyword evidence="3" id="KW-1185">Reference proteome</keyword>
<feature type="transmembrane region" description="Helical" evidence="1">
    <location>
        <begin position="20"/>
        <end position="39"/>
    </location>
</feature>
<dbReference type="EMBL" id="FNBU01000002">
    <property type="protein sequence ID" value="SDF11080.1"/>
    <property type="molecule type" value="Genomic_DNA"/>
</dbReference>
<feature type="transmembrane region" description="Helical" evidence="1">
    <location>
        <begin position="152"/>
        <end position="176"/>
    </location>
</feature>
<feature type="transmembrane region" description="Helical" evidence="1">
    <location>
        <begin position="68"/>
        <end position="90"/>
    </location>
</feature>
<sequence>MWVAPAAKQEVGKGPNDVEWLWYSLGINLMFLLMLSGLVGTLSPKIPGTVIIFVVAVLYGAVTEFATFRPWLTLLLCVLMLTAEVGGRWLRVYLTRRHQLSRVLCTNATVGNVAGIVAADALLGPTIGILLWELVAGKTFMPRWNSVAKVLVRLVAAAVLRFICAILMIILIYVYIIV</sequence>
<keyword evidence="1" id="KW-1133">Transmembrane helix</keyword>
<feature type="transmembrane region" description="Helical" evidence="1">
    <location>
        <begin position="110"/>
        <end position="132"/>
    </location>
</feature>
<dbReference type="InterPro" id="IPR007403">
    <property type="entry name" value="DUF456"/>
</dbReference>
<keyword evidence="1" id="KW-0472">Membrane</keyword>
<evidence type="ECO:0000256" key="1">
    <source>
        <dbReference type="SAM" id="Phobius"/>
    </source>
</evidence>
<dbReference type="Proteomes" id="UP000243333">
    <property type="component" value="Unassembled WGS sequence"/>
</dbReference>
<evidence type="ECO:0000313" key="3">
    <source>
        <dbReference type="Proteomes" id="UP000243333"/>
    </source>
</evidence>
<dbReference type="STRING" id="1123285.SAMN05660235_00493"/>
<organism evidence="2 3">
    <name type="scientific">Sporolituus thermophilus DSM 23256</name>
    <dbReference type="NCBI Taxonomy" id="1123285"/>
    <lineage>
        <taxon>Bacteria</taxon>
        <taxon>Bacillati</taxon>
        <taxon>Bacillota</taxon>
        <taxon>Negativicutes</taxon>
        <taxon>Selenomonadales</taxon>
        <taxon>Sporomusaceae</taxon>
        <taxon>Sporolituus</taxon>
    </lineage>
</organism>
<dbReference type="AlphaFoldDB" id="A0A1G7IEA1"/>
<proteinExistence type="predicted"/>
<reference evidence="3" key="1">
    <citation type="submission" date="2016-10" db="EMBL/GenBank/DDBJ databases">
        <authorList>
            <person name="Varghese N."/>
            <person name="Submissions S."/>
        </authorList>
    </citation>
    <scope>NUCLEOTIDE SEQUENCE [LARGE SCALE GENOMIC DNA]</scope>
    <source>
        <strain evidence="3">DSM 23256</strain>
    </source>
</reference>
<keyword evidence="1" id="KW-0812">Transmembrane</keyword>
<name>A0A1G7IEA1_9FIRM</name>